<keyword evidence="3" id="KW-1185">Reference proteome</keyword>
<gene>
    <name evidence="2" type="ORF">NEOLEDRAFT_495788</name>
</gene>
<evidence type="ECO:0000313" key="2">
    <source>
        <dbReference type="EMBL" id="KZT24044.1"/>
    </source>
</evidence>
<feature type="region of interest" description="Disordered" evidence="1">
    <location>
        <begin position="21"/>
        <end position="52"/>
    </location>
</feature>
<protein>
    <submittedName>
        <fullName evidence="2">Uncharacterized protein</fullName>
    </submittedName>
</protein>
<dbReference type="AlphaFoldDB" id="A0A165RMU9"/>
<feature type="compositionally biased region" description="Low complexity" evidence="1">
    <location>
        <begin position="21"/>
        <end position="30"/>
    </location>
</feature>
<accession>A0A165RMU9</accession>
<name>A0A165RMU9_9AGAM</name>
<feature type="compositionally biased region" description="Basic residues" evidence="1">
    <location>
        <begin position="31"/>
        <end position="47"/>
    </location>
</feature>
<sequence>MRRMYVCMYVYMYVCISTSSSSPRRTNTTKMRMRMRSGPKQLKHAAATKHDSDEINNCRRRVITTTTAGRTIP</sequence>
<proteinExistence type="predicted"/>
<evidence type="ECO:0000256" key="1">
    <source>
        <dbReference type="SAM" id="MobiDB-lite"/>
    </source>
</evidence>
<evidence type="ECO:0000313" key="3">
    <source>
        <dbReference type="Proteomes" id="UP000076761"/>
    </source>
</evidence>
<reference evidence="2 3" key="1">
    <citation type="journal article" date="2016" name="Mol. Biol. Evol.">
        <title>Comparative Genomics of Early-Diverging Mushroom-Forming Fungi Provides Insights into the Origins of Lignocellulose Decay Capabilities.</title>
        <authorList>
            <person name="Nagy L.G."/>
            <person name="Riley R."/>
            <person name="Tritt A."/>
            <person name="Adam C."/>
            <person name="Daum C."/>
            <person name="Floudas D."/>
            <person name="Sun H."/>
            <person name="Yadav J.S."/>
            <person name="Pangilinan J."/>
            <person name="Larsson K.H."/>
            <person name="Matsuura K."/>
            <person name="Barry K."/>
            <person name="Labutti K."/>
            <person name="Kuo R."/>
            <person name="Ohm R.A."/>
            <person name="Bhattacharya S.S."/>
            <person name="Shirouzu T."/>
            <person name="Yoshinaga Y."/>
            <person name="Martin F.M."/>
            <person name="Grigoriev I.V."/>
            <person name="Hibbett D.S."/>
        </authorList>
    </citation>
    <scope>NUCLEOTIDE SEQUENCE [LARGE SCALE GENOMIC DNA]</scope>
    <source>
        <strain evidence="2 3">HHB14362 ss-1</strain>
    </source>
</reference>
<dbReference type="Proteomes" id="UP000076761">
    <property type="component" value="Unassembled WGS sequence"/>
</dbReference>
<dbReference type="EMBL" id="KV425580">
    <property type="protein sequence ID" value="KZT24044.1"/>
    <property type="molecule type" value="Genomic_DNA"/>
</dbReference>
<organism evidence="2 3">
    <name type="scientific">Neolentinus lepideus HHB14362 ss-1</name>
    <dbReference type="NCBI Taxonomy" id="1314782"/>
    <lineage>
        <taxon>Eukaryota</taxon>
        <taxon>Fungi</taxon>
        <taxon>Dikarya</taxon>
        <taxon>Basidiomycota</taxon>
        <taxon>Agaricomycotina</taxon>
        <taxon>Agaricomycetes</taxon>
        <taxon>Gloeophyllales</taxon>
        <taxon>Gloeophyllaceae</taxon>
        <taxon>Neolentinus</taxon>
    </lineage>
</organism>
<dbReference type="InParanoid" id="A0A165RMU9"/>